<evidence type="ECO:0000313" key="4">
    <source>
        <dbReference type="Proteomes" id="UP000287023"/>
    </source>
</evidence>
<dbReference type="AlphaFoldDB" id="A0A433KRI3"/>
<evidence type="ECO:0000256" key="1">
    <source>
        <dbReference type="SAM" id="Coils"/>
    </source>
</evidence>
<dbReference type="EMBL" id="RZHF01000009">
    <property type="protein sequence ID" value="RUR32225.1"/>
    <property type="molecule type" value="Genomic_DNA"/>
</dbReference>
<keyword evidence="3" id="KW-0489">Methyltransferase</keyword>
<dbReference type="Pfam" id="PF13847">
    <property type="entry name" value="Methyltransf_31"/>
    <property type="match status" value="1"/>
</dbReference>
<sequence>MMSKHTDVVAINSDRYWDKRFAENWDKMGGPQQSRFFARLALENLPKWILREIHRDKLTVADWGCAEGDGTDVLSESIAKSQLFGRDISQVAIDTASVRYEGISFEAADWLASEKEKAGSFDVVFSSNTLEHFHAPEEVLKKLALQARKAIVLLLPYKELLRADEHFSSFTPGNILGSINSNFSLVYSKVLDCTEVPESQWLGQQILLIYVDNEWFSSLSLVLEDMHIDTEDTEKNLKAMEKGLFDKTKEIKQLREEIEVITINHEQQLEELSKEIEAFVVNQKSQLDQIDRAKERIIALECINSELLQSNSWRMTAPLRYIRNACYNKKKTSYSILKSIYWHLPLFARQALQKPRHAIVRRFRTGTNLSSDSISNIVDLSWGQFNETVLINRDSYKGVFIQEFSIDWNVPLYQRPQHISAAMARLGYLVIYRTGNWSGDNVNGFREVAENVWVTNCVEVDEIRNAVRSIYSTAYALTVDYVSKFKDSSVLVYEYIDHIDPEISGDKKNVQLLLNVKKFAFDGGVDYIVASANQLYDEAVEALGKKRVLLAQNGVDTRHYRNSEHNQVALPVELEEFCNRYEHVIGYFGALAPWLWYDVIDELTQKRKDIGFVFIGPDYYGGSAKLAKGNNILYLGSVDYKILPAYGKKFDVCFIPFKPGDIAQTTSPLKLFEYFALEKPVVVTSYMRECVQYPEVFRGSNVEELSNALDAAIAVKDDQAFKQSLAKLADENDWDQRAKVIARCFDDL</sequence>
<dbReference type="PANTHER" id="PTHR43861">
    <property type="entry name" value="TRANS-ACONITATE 2-METHYLTRANSFERASE-RELATED"/>
    <property type="match status" value="1"/>
</dbReference>
<keyword evidence="3" id="KW-0808">Transferase</keyword>
<keyword evidence="1" id="KW-0175">Coiled coil</keyword>
<dbReference type="GO" id="GO:0032259">
    <property type="term" value="P:methylation"/>
    <property type="evidence" value="ECO:0007669"/>
    <property type="project" value="UniProtKB-KW"/>
</dbReference>
<feature type="domain" description="Methyltransferase" evidence="2">
    <location>
        <begin position="56"/>
        <end position="153"/>
    </location>
</feature>
<evidence type="ECO:0000313" key="3">
    <source>
        <dbReference type="EMBL" id="RUR32225.1"/>
    </source>
</evidence>
<dbReference type="SUPFAM" id="SSF53756">
    <property type="entry name" value="UDP-Glycosyltransferase/glycogen phosphorylase"/>
    <property type="match status" value="1"/>
</dbReference>
<reference evidence="3 4" key="1">
    <citation type="submission" date="2018-12" db="EMBL/GenBank/DDBJ databases">
        <title>three novel Halomonas strain isolated from plants.</title>
        <authorList>
            <person name="Sun C."/>
        </authorList>
    </citation>
    <scope>NUCLEOTIDE SEQUENCE [LARGE SCALE GENOMIC DNA]</scope>
    <source>
        <strain evidence="3 4">JCM 18142</strain>
    </source>
</reference>
<feature type="coiled-coil region" evidence="1">
    <location>
        <begin position="237"/>
        <end position="275"/>
    </location>
</feature>
<dbReference type="CDD" id="cd02440">
    <property type="entry name" value="AdoMet_MTases"/>
    <property type="match status" value="1"/>
</dbReference>
<evidence type="ECO:0000259" key="2">
    <source>
        <dbReference type="Pfam" id="PF13847"/>
    </source>
</evidence>
<dbReference type="Gene3D" id="3.40.50.150">
    <property type="entry name" value="Vaccinia Virus protein VP39"/>
    <property type="match status" value="1"/>
</dbReference>
<dbReference type="Pfam" id="PF13692">
    <property type="entry name" value="Glyco_trans_1_4"/>
    <property type="match status" value="1"/>
</dbReference>
<dbReference type="OrthoDB" id="9769600at2"/>
<dbReference type="Proteomes" id="UP000287023">
    <property type="component" value="Unassembled WGS sequence"/>
</dbReference>
<dbReference type="InterPro" id="IPR029063">
    <property type="entry name" value="SAM-dependent_MTases_sf"/>
</dbReference>
<gene>
    <name evidence="3" type="ORF">ELY38_07930</name>
</gene>
<organism evidence="3 4">
    <name type="scientific">Vreelandella nanhaiensis</name>
    <dbReference type="NCBI Taxonomy" id="1258546"/>
    <lineage>
        <taxon>Bacteria</taxon>
        <taxon>Pseudomonadati</taxon>
        <taxon>Pseudomonadota</taxon>
        <taxon>Gammaproteobacteria</taxon>
        <taxon>Oceanospirillales</taxon>
        <taxon>Halomonadaceae</taxon>
        <taxon>Vreelandella</taxon>
    </lineage>
</organism>
<dbReference type="Gene3D" id="3.40.50.2000">
    <property type="entry name" value="Glycogen Phosphorylase B"/>
    <property type="match status" value="1"/>
</dbReference>
<dbReference type="SUPFAM" id="SSF53335">
    <property type="entry name" value="S-adenosyl-L-methionine-dependent methyltransferases"/>
    <property type="match status" value="1"/>
</dbReference>
<comment type="caution">
    <text evidence="3">The sequence shown here is derived from an EMBL/GenBank/DDBJ whole genome shotgun (WGS) entry which is preliminary data.</text>
</comment>
<keyword evidence="4" id="KW-1185">Reference proteome</keyword>
<proteinExistence type="predicted"/>
<protein>
    <submittedName>
        <fullName evidence="3">Methyltransferase domain-containing protein</fullName>
    </submittedName>
</protein>
<dbReference type="InterPro" id="IPR025714">
    <property type="entry name" value="Methyltranfer_dom"/>
</dbReference>
<name>A0A433KRI3_9GAMM</name>
<dbReference type="GO" id="GO:0008168">
    <property type="term" value="F:methyltransferase activity"/>
    <property type="evidence" value="ECO:0007669"/>
    <property type="project" value="UniProtKB-KW"/>
</dbReference>
<accession>A0A433KRI3</accession>